<feature type="domain" description="RmlD-like substrate binding" evidence="1">
    <location>
        <begin position="1"/>
        <end position="150"/>
    </location>
</feature>
<protein>
    <recommendedName>
        <fullName evidence="1">RmlD-like substrate binding domain-containing protein</fullName>
    </recommendedName>
</protein>
<evidence type="ECO:0000259" key="1">
    <source>
        <dbReference type="Pfam" id="PF04321"/>
    </source>
</evidence>
<dbReference type="GO" id="GO:0048270">
    <property type="term" value="F:methionine adenosyltransferase regulator activity"/>
    <property type="evidence" value="ECO:0007669"/>
    <property type="project" value="TreeGrafter"/>
</dbReference>
<dbReference type="GO" id="GO:0048269">
    <property type="term" value="C:methionine adenosyltransferase complex"/>
    <property type="evidence" value="ECO:0007669"/>
    <property type="project" value="TreeGrafter"/>
</dbReference>
<dbReference type="InterPro" id="IPR005913">
    <property type="entry name" value="dTDP_dehydrorham_reduct"/>
</dbReference>
<gene>
    <name evidence="2" type="ORF">METZ01_LOCUS216190</name>
</gene>
<dbReference type="Gene3D" id="3.40.50.720">
    <property type="entry name" value="NAD(P)-binding Rossmann-like Domain"/>
    <property type="match status" value="1"/>
</dbReference>
<dbReference type="AlphaFoldDB" id="A0A382FJR6"/>
<dbReference type="InterPro" id="IPR036291">
    <property type="entry name" value="NAD(P)-bd_dom_sf"/>
</dbReference>
<dbReference type="PANTHER" id="PTHR10491:SF4">
    <property type="entry name" value="METHIONINE ADENOSYLTRANSFERASE 2 SUBUNIT BETA"/>
    <property type="match status" value="1"/>
</dbReference>
<dbReference type="PANTHER" id="PTHR10491">
    <property type="entry name" value="DTDP-4-DEHYDRORHAMNOSE REDUCTASE"/>
    <property type="match status" value="1"/>
</dbReference>
<feature type="non-terminal residue" evidence="2">
    <location>
        <position position="154"/>
    </location>
</feature>
<accession>A0A382FJR6</accession>
<dbReference type="EMBL" id="UINC01050414">
    <property type="protein sequence ID" value="SVB63336.1"/>
    <property type="molecule type" value="Genomic_DNA"/>
</dbReference>
<dbReference type="InterPro" id="IPR029903">
    <property type="entry name" value="RmlD-like-bd"/>
</dbReference>
<dbReference type="Pfam" id="PF04321">
    <property type="entry name" value="RmlD_sub_bind"/>
    <property type="match status" value="1"/>
</dbReference>
<dbReference type="SUPFAM" id="SSF51735">
    <property type="entry name" value="NAD(P)-binding Rossmann-fold domains"/>
    <property type="match status" value="1"/>
</dbReference>
<sequence length="154" mass="17430">MKVLVLGASGLLGSSICKQLEKKDIQIISHGFKSHKVNLNYNLLDKKQLEKLLTENNPDVVINLIALSDVDLCQNNPRLALDLNANLVKNIEAILKKTKSRFLHISTDHVYHKKGQSKENEVFVKNVYARTKLLGDKYTELSKSIVLRTNFFGK</sequence>
<evidence type="ECO:0000313" key="2">
    <source>
        <dbReference type="EMBL" id="SVB63336.1"/>
    </source>
</evidence>
<proteinExistence type="predicted"/>
<organism evidence="2">
    <name type="scientific">marine metagenome</name>
    <dbReference type="NCBI Taxonomy" id="408172"/>
    <lineage>
        <taxon>unclassified sequences</taxon>
        <taxon>metagenomes</taxon>
        <taxon>ecological metagenomes</taxon>
    </lineage>
</organism>
<name>A0A382FJR6_9ZZZZ</name>
<reference evidence="2" key="1">
    <citation type="submission" date="2018-05" db="EMBL/GenBank/DDBJ databases">
        <authorList>
            <person name="Lanie J.A."/>
            <person name="Ng W.-L."/>
            <person name="Kazmierczak K.M."/>
            <person name="Andrzejewski T.M."/>
            <person name="Davidsen T.M."/>
            <person name="Wayne K.J."/>
            <person name="Tettelin H."/>
            <person name="Glass J.I."/>
            <person name="Rusch D."/>
            <person name="Podicherti R."/>
            <person name="Tsui H.-C.T."/>
            <person name="Winkler M.E."/>
        </authorList>
    </citation>
    <scope>NUCLEOTIDE SEQUENCE</scope>
</reference>
<dbReference type="GO" id="GO:0006556">
    <property type="term" value="P:S-adenosylmethionine biosynthetic process"/>
    <property type="evidence" value="ECO:0007669"/>
    <property type="project" value="TreeGrafter"/>
</dbReference>